<dbReference type="Pfam" id="PF00657">
    <property type="entry name" value="Lipase_GDSL"/>
    <property type="match status" value="1"/>
</dbReference>
<dbReference type="InterPro" id="IPR036514">
    <property type="entry name" value="SGNH_hydro_sf"/>
</dbReference>
<evidence type="ECO:0000256" key="1">
    <source>
        <dbReference type="ARBA" id="ARBA00008668"/>
    </source>
</evidence>
<dbReference type="CDD" id="cd01837">
    <property type="entry name" value="SGNH_plant_lipase_like"/>
    <property type="match status" value="1"/>
</dbReference>
<dbReference type="Gene3D" id="3.40.50.1110">
    <property type="entry name" value="SGNH hydrolase"/>
    <property type="match status" value="1"/>
</dbReference>
<evidence type="ECO:0000313" key="6">
    <source>
        <dbReference type="EnsemblPlants" id="Kaladp0022s0201.1.v1.1"/>
    </source>
</evidence>
<comment type="similarity">
    <text evidence="1">Belongs to the 'GDSL' lipolytic enzyme family.</text>
</comment>
<dbReference type="PANTHER" id="PTHR22835">
    <property type="entry name" value="ZINC FINGER FYVE DOMAIN CONTAINING PROTEIN"/>
    <property type="match status" value="1"/>
</dbReference>
<sequence>MKSHLLLPLLFSSICLNNAKCFDFHYPAVFNFGDSNSDTGDLVAGIGAQLHPPNGQTYFKTPAGRFCDGRLIIDFLTDAMDLPFLNAYLESLGAPVFHKGCNFAAAGSTIRPATATSVSPFSFVIQVEQFVRFQSRVLELLAKGRKYSKYLPSASSFTDALYTFDIGQNDLAGAFYSKTFDQIVAGIPSTLEEFETGLKILYEQGARKYWIHNTGPLGCLPQNIAFFGTDPSKLDELGCVSGHNQAAKLFNLQLHGLTKKFQAQKPDATVTYVDIYAIKSNLIANYSKNGFEQPIMACCGYGGPPLNYNSQISCGETKVLNGTSVTVQACDDSSEYVNWDGIHYTEAANQYVASQILTGKYSDPPFADKMPFLLKLKF</sequence>
<keyword evidence="4" id="KW-0325">Glycoprotein</keyword>
<protein>
    <submittedName>
        <fullName evidence="6">Uncharacterized protein</fullName>
    </submittedName>
</protein>
<evidence type="ECO:0000256" key="3">
    <source>
        <dbReference type="ARBA" id="ARBA00022801"/>
    </source>
</evidence>
<feature type="chain" id="PRO_5029535885" evidence="5">
    <location>
        <begin position="22"/>
        <end position="378"/>
    </location>
</feature>
<evidence type="ECO:0000256" key="5">
    <source>
        <dbReference type="SAM" id="SignalP"/>
    </source>
</evidence>
<feature type="signal peptide" evidence="5">
    <location>
        <begin position="1"/>
        <end position="21"/>
    </location>
</feature>
<dbReference type="OMA" id="KACNDST"/>
<dbReference type="InterPro" id="IPR001087">
    <property type="entry name" value="GDSL"/>
</dbReference>
<proteinExistence type="inferred from homology"/>
<evidence type="ECO:0000256" key="2">
    <source>
        <dbReference type="ARBA" id="ARBA00022729"/>
    </source>
</evidence>
<name>A0A7N0T540_KALFE</name>
<dbReference type="GO" id="GO:0016788">
    <property type="term" value="F:hydrolase activity, acting on ester bonds"/>
    <property type="evidence" value="ECO:0007669"/>
    <property type="project" value="InterPro"/>
</dbReference>
<dbReference type="PANTHER" id="PTHR22835:SF536">
    <property type="entry name" value="OS05G0401000 PROTEIN"/>
    <property type="match status" value="1"/>
</dbReference>
<evidence type="ECO:0000313" key="7">
    <source>
        <dbReference type="Proteomes" id="UP000594263"/>
    </source>
</evidence>
<evidence type="ECO:0000256" key="4">
    <source>
        <dbReference type="ARBA" id="ARBA00023180"/>
    </source>
</evidence>
<dbReference type="Proteomes" id="UP000594263">
    <property type="component" value="Unplaced"/>
</dbReference>
<dbReference type="AlphaFoldDB" id="A0A7N0T540"/>
<keyword evidence="3" id="KW-0378">Hydrolase</keyword>
<dbReference type="EnsemblPlants" id="Kaladp0022s0201.1.v1.1">
    <property type="protein sequence ID" value="Kaladp0022s0201.1.v1.1"/>
    <property type="gene ID" value="Kaladp0022s0201.v1.1"/>
</dbReference>
<organism evidence="6 7">
    <name type="scientific">Kalanchoe fedtschenkoi</name>
    <name type="common">Lavender scallops</name>
    <name type="synonym">South American air plant</name>
    <dbReference type="NCBI Taxonomy" id="63787"/>
    <lineage>
        <taxon>Eukaryota</taxon>
        <taxon>Viridiplantae</taxon>
        <taxon>Streptophyta</taxon>
        <taxon>Embryophyta</taxon>
        <taxon>Tracheophyta</taxon>
        <taxon>Spermatophyta</taxon>
        <taxon>Magnoliopsida</taxon>
        <taxon>eudicotyledons</taxon>
        <taxon>Gunneridae</taxon>
        <taxon>Pentapetalae</taxon>
        <taxon>Saxifragales</taxon>
        <taxon>Crassulaceae</taxon>
        <taxon>Kalanchoe</taxon>
    </lineage>
</organism>
<dbReference type="InterPro" id="IPR035669">
    <property type="entry name" value="SGNH_plant_lipase-like"/>
</dbReference>
<keyword evidence="7" id="KW-1185">Reference proteome</keyword>
<dbReference type="Gramene" id="Kaladp0022s0201.1.v1.1">
    <property type="protein sequence ID" value="Kaladp0022s0201.1.v1.1"/>
    <property type="gene ID" value="Kaladp0022s0201.v1.1"/>
</dbReference>
<keyword evidence="2 5" id="KW-0732">Signal</keyword>
<accession>A0A7N0T540</accession>
<reference evidence="6" key="1">
    <citation type="submission" date="2021-01" db="UniProtKB">
        <authorList>
            <consortium name="EnsemblPlants"/>
        </authorList>
    </citation>
    <scope>IDENTIFICATION</scope>
</reference>